<dbReference type="OrthoDB" id="1346054at2"/>
<evidence type="ECO:0000313" key="2">
    <source>
        <dbReference type="Proteomes" id="UP000192610"/>
    </source>
</evidence>
<keyword evidence="2" id="KW-1185">Reference proteome</keyword>
<name>A0A1V9EXN9_9BACT</name>
<sequence length="161" mass="19093">MRSEEQCKPLERYLYVDSRWSEAAIEIWQKECIKRLATREKDSYYDKFINWKSRENEIAVFTLYAYADFPIPKRFDCIFQIGNPEIYINTEFQLTQSVWEGWFPIGNIDHGHKHLVVLEFVDKVPDIFNSLHLENNRSSTVPKPHLALGLCQFSDLTEITK</sequence>
<dbReference type="AlphaFoldDB" id="A0A1V9EXN9"/>
<accession>A0A1V9EXN9</accession>
<dbReference type="RefSeq" id="WP_081199363.1">
    <property type="nucleotide sequence ID" value="NZ_FOCZ01000001.1"/>
</dbReference>
<gene>
    <name evidence="1" type="ORF">A4H97_03380</name>
</gene>
<proteinExistence type="predicted"/>
<evidence type="ECO:0000313" key="1">
    <source>
        <dbReference type="EMBL" id="OQP50880.1"/>
    </source>
</evidence>
<dbReference type="Proteomes" id="UP000192610">
    <property type="component" value="Unassembled WGS sequence"/>
</dbReference>
<organism evidence="1 2">
    <name type="scientific">Niastella yeongjuensis</name>
    <dbReference type="NCBI Taxonomy" id="354355"/>
    <lineage>
        <taxon>Bacteria</taxon>
        <taxon>Pseudomonadati</taxon>
        <taxon>Bacteroidota</taxon>
        <taxon>Chitinophagia</taxon>
        <taxon>Chitinophagales</taxon>
        <taxon>Chitinophagaceae</taxon>
        <taxon>Niastella</taxon>
    </lineage>
</organism>
<dbReference type="EMBL" id="LVXG01000012">
    <property type="protein sequence ID" value="OQP50880.1"/>
    <property type="molecule type" value="Genomic_DNA"/>
</dbReference>
<protein>
    <submittedName>
        <fullName evidence="1">Uncharacterized protein</fullName>
    </submittedName>
</protein>
<reference evidence="2" key="1">
    <citation type="submission" date="2016-04" db="EMBL/GenBank/DDBJ databases">
        <authorList>
            <person name="Chen L."/>
            <person name="Zhuang W."/>
            <person name="Wang G."/>
        </authorList>
    </citation>
    <scope>NUCLEOTIDE SEQUENCE [LARGE SCALE GENOMIC DNA]</scope>
    <source>
        <strain evidence="2">17621</strain>
    </source>
</reference>
<comment type="caution">
    <text evidence="1">The sequence shown here is derived from an EMBL/GenBank/DDBJ whole genome shotgun (WGS) entry which is preliminary data.</text>
</comment>